<reference evidence="1 2" key="1">
    <citation type="journal article" date="2016" name="Int. J. Syst. Evol. Microbiol.">
        <title>Paraphotobacterium marinum gen. nov., sp. nov., a member of the family Vibrionaceae, isolated from surface seawater.</title>
        <authorList>
            <person name="Huang Z."/>
            <person name="Dong C."/>
            <person name="Shao Z."/>
        </authorList>
    </citation>
    <scope>NUCLEOTIDE SEQUENCE [LARGE SCALE GENOMIC DNA]</scope>
    <source>
        <strain evidence="1 2">NSCS20N07D</strain>
    </source>
</reference>
<gene>
    <name evidence="1" type="ORF">CF386_07555</name>
</gene>
<dbReference type="PANTHER" id="PTHR11220">
    <property type="entry name" value="HEME-BINDING PROTEIN-RELATED"/>
    <property type="match status" value="1"/>
</dbReference>
<dbReference type="KEGG" id="pmai:CF386_07555"/>
<dbReference type="SUPFAM" id="SSF55136">
    <property type="entry name" value="Probable bacterial effector-binding domain"/>
    <property type="match status" value="1"/>
</dbReference>
<evidence type="ECO:0000313" key="2">
    <source>
        <dbReference type="Proteomes" id="UP000242175"/>
    </source>
</evidence>
<organism evidence="1 2">
    <name type="scientific">Paraphotobacterium marinum</name>
    <dbReference type="NCBI Taxonomy" id="1755811"/>
    <lineage>
        <taxon>Bacteria</taxon>
        <taxon>Pseudomonadati</taxon>
        <taxon>Pseudomonadota</taxon>
        <taxon>Gammaproteobacteria</taxon>
        <taxon>Vibrionales</taxon>
        <taxon>Vibrionaceae</taxon>
        <taxon>Paraphotobacterium</taxon>
    </lineage>
</organism>
<evidence type="ECO:0000313" key="1">
    <source>
        <dbReference type="EMBL" id="ASK78915.1"/>
    </source>
</evidence>
<accession>A0A220VEX8</accession>
<dbReference type="PANTHER" id="PTHR11220:SF58">
    <property type="entry name" value="SOUL HEME-BINDING FAMILY PROTEIN"/>
    <property type="match status" value="1"/>
</dbReference>
<proteinExistence type="predicted"/>
<dbReference type="Pfam" id="PF04832">
    <property type="entry name" value="SOUL"/>
    <property type="match status" value="1"/>
</dbReference>
<sequence length="118" mass="13724">MFFIGEIMYSFKKIIFLGGIMITSGCSLFGIQTEEQPQYKVLKKDSNKELRLYDSYLVIQTQTKGTYKDAQNKDFRILAGYIFGDNKTGEKISMTSPVRQYQKGDNWEMTFMIPKNMI</sequence>
<name>A0A220VEX8_9GAMM</name>
<dbReference type="EMBL" id="CP022356">
    <property type="protein sequence ID" value="ASK78915.1"/>
    <property type="molecule type" value="Genomic_DNA"/>
</dbReference>
<dbReference type="Proteomes" id="UP000242175">
    <property type="component" value="Chromosome small"/>
</dbReference>
<dbReference type="InterPro" id="IPR006917">
    <property type="entry name" value="SOUL_heme-bd"/>
</dbReference>
<dbReference type="InterPro" id="IPR011256">
    <property type="entry name" value="Reg_factor_effector_dom_sf"/>
</dbReference>
<dbReference type="AlphaFoldDB" id="A0A220VEX8"/>
<keyword evidence="2" id="KW-1185">Reference proteome</keyword>
<dbReference type="Gene3D" id="3.20.80.10">
    <property type="entry name" value="Regulatory factor, effector binding domain"/>
    <property type="match status" value="1"/>
</dbReference>
<protein>
    <submittedName>
        <fullName evidence="1">Uncharacterized protein</fullName>
    </submittedName>
</protein>